<dbReference type="HOGENOM" id="CLU_2524567_0_0_7"/>
<dbReference type="GO" id="GO:0015293">
    <property type="term" value="F:symporter activity"/>
    <property type="evidence" value="ECO:0007669"/>
    <property type="project" value="InterPro"/>
</dbReference>
<dbReference type="RefSeq" id="WP_011340338.1">
    <property type="nucleotide sequence ID" value="NC_007498.2"/>
</dbReference>
<dbReference type="KEGG" id="pca:Pcar_0636"/>
<dbReference type="GO" id="GO:0016020">
    <property type="term" value="C:membrane"/>
    <property type="evidence" value="ECO:0007669"/>
    <property type="project" value="InterPro"/>
</dbReference>
<evidence type="ECO:0000256" key="4">
    <source>
        <dbReference type="SAM" id="Phobius"/>
    </source>
</evidence>
<feature type="transmembrane region" description="Helical" evidence="4">
    <location>
        <begin position="34"/>
        <end position="53"/>
    </location>
</feature>
<sequence>MQPSPETAHPLELLHPRSLKFLADYLQTLVHGRLWLQVLIGMVLGIGTGILIGPSIGWVRPTTSAVVGDWLAFPGKLFLALFFA</sequence>
<evidence type="ECO:0000256" key="3">
    <source>
        <dbReference type="ARBA" id="ARBA00023136"/>
    </source>
</evidence>
<keyword evidence="6" id="KW-1185">Reference proteome</keyword>
<proteinExistence type="predicted"/>
<keyword evidence="2 4" id="KW-1133">Transmembrane helix</keyword>
<dbReference type="InterPro" id="IPR036458">
    <property type="entry name" value="Na:dicarbo_symporter_sf"/>
</dbReference>
<reference evidence="6" key="1">
    <citation type="submission" date="2005-10" db="EMBL/GenBank/DDBJ databases">
        <title>Complete sequence of Pelobacter carbinolicus DSM 2380.</title>
        <authorList>
            <person name="Copeland A."/>
            <person name="Lucas S."/>
            <person name="Lapidus A."/>
            <person name="Barry K."/>
            <person name="Detter J.C."/>
            <person name="Glavina T."/>
            <person name="Hammon N."/>
            <person name="Israni S."/>
            <person name="Pitluck S."/>
            <person name="Chertkov O."/>
            <person name="Schmutz J."/>
            <person name="Larimer F."/>
            <person name="Land M."/>
            <person name="Kyrpides N."/>
            <person name="Ivanova N."/>
            <person name="Richardson P."/>
        </authorList>
    </citation>
    <scope>NUCLEOTIDE SEQUENCE [LARGE SCALE GENOMIC DNA]</scope>
    <source>
        <strain evidence="6">DSM 2380 / NBRC 103641 / GraBd1</strain>
    </source>
</reference>
<accession>Q3A6W2</accession>
<dbReference type="AlphaFoldDB" id="Q3A6W2"/>
<dbReference type="OrthoDB" id="9766690at2"/>
<evidence type="ECO:0000313" key="5">
    <source>
        <dbReference type="EMBL" id="ABA87895.1"/>
    </source>
</evidence>
<evidence type="ECO:0000256" key="1">
    <source>
        <dbReference type="ARBA" id="ARBA00022692"/>
    </source>
</evidence>
<keyword evidence="3 4" id="KW-0472">Membrane</keyword>
<evidence type="ECO:0000313" key="6">
    <source>
        <dbReference type="Proteomes" id="UP000002534"/>
    </source>
</evidence>
<dbReference type="EMBL" id="CP000142">
    <property type="protein sequence ID" value="ABA87895.1"/>
    <property type="molecule type" value="Genomic_DNA"/>
</dbReference>
<keyword evidence="1 4" id="KW-0812">Transmembrane</keyword>
<dbReference type="Gene3D" id="1.10.3860.10">
    <property type="entry name" value="Sodium:dicarboxylate symporter"/>
    <property type="match status" value="1"/>
</dbReference>
<protein>
    <submittedName>
        <fullName evidence="5">Uncharacterized protein</fullName>
    </submittedName>
</protein>
<dbReference type="eggNOG" id="COG1301">
    <property type="taxonomic scope" value="Bacteria"/>
</dbReference>
<name>Q3A6W2_SYNC1</name>
<gene>
    <name evidence="5" type="ordered locus">Pcar_0636</name>
</gene>
<dbReference type="Proteomes" id="UP000002534">
    <property type="component" value="Chromosome"/>
</dbReference>
<organism evidence="5 6">
    <name type="scientific">Syntrophotalea carbinolica (strain DSM 2380 / NBRC 103641 / GraBd1)</name>
    <name type="common">Pelobacter carbinolicus</name>
    <dbReference type="NCBI Taxonomy" id="338963"/>
    <lineage>
        <taxon>Bacteria</taxon>
        <taxon>Pseudomonadati</taxon>
        <taxon>Thermodesulfobacteriota</taxon>
        <taxon>Desulfuromonadia</taxon>
        <taxon>Desulfuromonadales</taxon>
        <taxon>Syntrophotaleaceae</taxon>
        <taxon>Syntrophotalea</taxon>
    </lineage>
</organism>
<evidence type="ECO:0000256" key="2">
    <source>
        <dbReference type="ARBA" id="ARBA00022989"/>
    </source>
</evidence>
<reference evidence="5 6" key="2">
    <citation type="journal article" date="2012" name="BMC Genomics">
        <title>The genome of Pelobacter carbinolicus reveals surprising metabolic capabilities and physiological features.</title>
        <authorList>
            <person name="Aklujkar M."/>
            <person name="Haveman S.A."/>
            <person name="Didonato R.Jr."/>
            <person name="Chertkov O."/>
            <person name="Han C.S."/>
            <person name="Land M.L."/>
            <person name="Brown P."/>
            <person name="Lovley D.R."/>
        </authorList>
    </citation>
    <scope>NUCLEOTIDE SEQUENCE [LARGE SCALE GENOMIC DNA]</scope>
    <source>
        <strain evidence="6">DSM 2380 / NBRC 103641 / GraBd1</strain>
    </source>
</reference>
<dbReference type="STRING" id="338963.Pcar_0636"/>